<accession>A0AAW1UKG0</accession>
<dbReference type="Proteomes" id="UP001431783">
    <property type="component" value="Unassembled WGS sequence"/>
</dbReference>
<protein>
    <submittedName>
        <fullName evidence="1">Uncharacterized protein</fullName>
    </submittedName>
</protein>
<evidence type="ECO:0000313" key="2">
    <source>
        <dbReference type="Proteomes" id="UP001431783"/>
    </source>
</evidence>
<dbReference type="EMBL" id="JARQZJ010000091">
    <property type="protein sequence ID" value="KAK9882985.1"/>
    <property type="molecule type" value="Genomic_DNA"/>
</dbReference>
<keyword evidence="2" id="KW-1185">Reference proteome</keyword>
<evidence type="ECO:0000313" key="1">
    <source>
        <dbReference type="EMBL" id="KAK9882985.1"/>
    </source>
</evidence>
<comment type="caution">
    <text evidence="1">The sequence shown here is derived from an EMBL/GenBank/DDBJ whole genome shotgun (WGS) entry which is preliminary data.</text>
</comment>
<proteinExistence type="predicted"/>
<sequence>MLSALDKQNEDVIALTAHWKSRTELEVCYFQEYQLLSSFCCLKGQHGGSLISCRESLKSTVRKDYEILSIAHIIQISAML</sequence>
<organism evidence="1 2">
    <name type="scientific">Henosepilachna vigintioctopunctata</name>
    <dbReference type="NCBI Taxonomy" id="420089"/>
    <lineage>
        <taxon>Eukaryota</taxon>
        <taxon>Metazoa</taxon>
        <taxon>Ecdysozoa</taxon>
        <taxon>Arthropoda</taxon>
        <taxon>Hexapoda</taxon>
        <taxon>Insecta</taxon>
        <taxon>Pterygota</taxon>
        <taxon>Neoptera</taxon>
        <taxon>Endopterygota</taxon>
        <taxon>Coleoptera</taxon>
        <taxon>Polyphaga</taxon>
        <taxon>Cucujiformia</taxon>
        <taxon>Coccinelloidea</taxon>
        <taxon>Coccinellidae</taxon>
        <taxon>Epilachninae</taxon>
        <taxon>Epilachnini</taxon>
        <taxon>Henosepilachna</taxon>
    </lineage>
</organism>
<dbReference type="AlphaFoldDB" id="A0AAW1UKG0"/>
<reference evidence="1 2" key="1">
    <citation type="submission" date="2023-03" db="EMBL/GenBank/DDBJ databases">
        <title>Genome insight into feeding habits of ladybird beetles.</title>
        <authorList>
            <person name="Li H.-S."/>
            <person name="Huang Y.-H."/>
            <person name="Pang H."/>
        </authorList>
    </citation>
    <scope>NUCLEOTIDE SEQUENCE [LARGE SCALE GENOMIC DNA]</scope>
    <source>
        <strain evidence="1">SYSU_2023b</strain>
        <tissue evidence="1">Whole body</tissue>
    </source>
</reference>
<name>A0AAW1UKG0_9CUCU</name>
<gene>
    <name evidence="1" type="ORF">WA026_001199</name>
</gene>